<protein>
    <submittedName>
        <fullName evidence="2">Uncharacterized protein</fullName>
    </submittedName>
</protein>
<evidence type="ECO:0000313" key="3">
    <source>
        <dbReference type="Proteomes" id="UP000799640"/>
    </source>
</evidence>
<name>A0A6G1HYE9_9PEZI</name>
<organism evidence="2 3">
    <name type="scientific">Trichodelitschia bisporula</name>
    <dbReference type="NCBI Taxonomy" id="703511"/>
    <lineage>
        <taxon>Eukaryota</taxon>
        <taxon>Fungi</taxon>
        <taxon>Dikarya</taxon>
        <taxon>Ascomycota</taxon>
        <taxon>Pezizomycotina</taxon>
        <taxon>Dothideomycetes</taxon>
        <taxon>Dothideomycetes incertae sedis</taxon>
        <taxon>Phaeotrichales</taxon>
        <taxon>Phaeotrichaceae</taxon>
        <taxon>Trichodelitschia</taxon>
    </lineage>
</organism>
<feature type="compositionally biased region" description="Acidic residues" evidence="1">
    <location>
        <begin position="268"/>
        <end position="297"/>
    </location>
</feature>
<sequence length="310" mass="35817">MIRDYSPWGQKRKSQNPQSATSIQLPYSPLPKPASQSKPSFQSKLTLSKMCVIKYTYWSCTHTTGETTECAILHEHRRTLEKVRAKHEASRKWEPLSIQKLWRRIAKNSMKVWGTPYKERPSPCSTQYNIHRSRYECGACSLASAEDHPIFPETNWGVEIGYSPYHIMEPRALDDALYTYEEDSLPSTEFSDDFQGPPRGGVPLYGIYGNRDSDDDIVFSRRRLVPVGGVSDSGEDADDELSYVEDVVLPRRFLWRAHTPEGGISEDSGADWDNDSDDYDDYEVYDEDEEYNEDEYDEGRRHSLELRRFP</sequence>
<accession>A0A6G1HYE9</accession>
<reference evidence="2" key="1">
    <citation type="journal article" date="2020" name="Stud. Mycol.">
        <title>101 Dothideomycetes genomes: a test case for predicting lifestyles and emergence of pathogens.</title>
        <authorList>
            <person name="Haridas S."/>
            <person name="Albert R."/>
            <person name="Binder M."/>
            <person name="Bloem J."/>
            <person name="Labutti K."/>
            <person name="Salamov A."/>
            <person name="Andreopoulos B."/>
            <person name="Baker S."/>
            <person name="Barry K."/>
            <person name="Bills G."/>
            <person name="Bluhm B."/>
            <person name="Cannon C."/>
            <person name="Castanera R."/>
            <person name="Culley D."/>
            <person name="Daum C."/>
            <person name="Ezra D."/>
            <person name="Gonzalez J."/>
            <person name="Henrissat B."/>
            <person name="Kuo A."/>
            <person name="Liang C."/>
            <person name="Lipzen A."/>
            <person name="Lutzoni F."/>
            <person name="Magnuson J."/>
            <person name="Mondo S."/>
            <person name="Nolan M."/>
            <person name="Ohm R."/>
            <person name="Pangilinan J."/>
            <person name="Park H.-J."/>
            <person name="Ramirez L."/>
            <person name="Alfaro M."/>
            <person name="Sun H."/>
            <person name="Tritt A."/>
            <person name="Yoshinaga Y."/>
            <person name="Zwiers L.-H."/>
            <person name="Turgeon B."/>
            <person name="Goodwin S."/>
            <person name="Spatafora J."/>
            <person name="Crous P."/>
            <person name="Grigoriev I."/>
        </authorList>
    </citation>
    <scope>NUCLEOTIDE SEQUENCE</scope>
    <source>
        <strain evidence="2">CBS 262.69</strain>
    </source>
</reference>
<feature type="region of interest" description="Disordered" evidence="1">
    <location>
        <begin position="1"/>
        <end position="39"/>
    </location>
</feature>
<evidence type="ECO:0000256" key="1">
    <source>
        <dbReference type="SAM" id="MobiDB-lite"/>
    </source>
</evidence>
<evidence type="ECO:0000313" key="2">
    <source>
        <dbReference type="EMBL" id="KAF2401083.1"/>
    </source>
</evidence>
<gene>
    <name evidence="2" type="ORF">EJ06DRAFT_375864</name>
</gene>
<dbReference type="EMBL" id="ML996693">
    <property type="protein sequence ID" value="KAF2401083.1"/>
    <property type="molecule type" value="Genomic_DNA"/>
</dbReference>
<dbReference type="AlphaFoldDB" id="A0A6G1HYE9"/>
<dbReference type="Proteomes" id="UP000799640">
    <property type="component" value="Unassembled WGS sequence"/>
</dbReference>
<feature type="region of interest" description="Disordered" evidence="1">
    <location>
        <begin position="263"/>
        <end position="310"/>
    </location>
</feature>
<feature type="compositionally biased region" description="Polar residues" evidence="1">
    <location>
        <begin position="15"/>
        <end position="25"/>
    </location>
</feature>
<keyword evidence="3" id="KW-1185">Reference proteome</keyword>
<proteinExistence type="predicted"/>
<feature type="compositionally biased region" description="Basic and acidic residues" evidence="1">
    <location>
        <begin position="298"/>
        <end position="310"/>
    </location>
</feature>